<proteinExistence type="predicted"/>
<evidence type="ECO:0000256" key="1">
    <source>
        <dbReference type="SAM" id="MobiDB-lite"/>
    </source>
</evidence>
<feature type="region of interest" description="Disordered" evidence="1">
    <location>
        <begin position="173"/>
        <end position="253"/>
    </location>
</feature>
<accession>A0A813LX99</accession>
<dbReference type="GO" id="GO:0005739">
    <property type="term" value="C:mitochondrion"/>
    <property type="evidence" value="ECO:0007669"/>
    <property type="project" value="TreeGrafter"/>
</dbReference>
<reference evidence="2" key="1">
    <citation type="submission" date="2021-02" db="EMBL/GenBank/DDBJ databases">
        <authorList>
            <person name="Dougan E. K."/>
            <person name="Rhodes N."/>
            <person name="Thang M."/>
            <person name="Chan C."/>
        </authorList>
    </citation>
    <scope>NUCLEOTIDE SEQUENCE</scope>
</reference>
<dbReference type="Pfam" id="PF10032">
    <property type="entry name" value="Pho88"/>
    <property type="match status" value="1"/>
</dbReference>
<dbReference type="Proteomes" id="UP000626109">
    <property type="component" value="Unassembled WGS sequence"/>
</dbReference>
<dbReference type="InterPro" id="IPR012098">
    <property type="entry name" value="SND3_fun"/>
</dbReference>
<dbReference type="AlphaFoldDB" id="A0A813LX99"/>
<sequence length="253" mass="28074">PDPVAVAFKMAAAEPEAPAMPAMGLSQMAPLGVSLLLSKVDIEALGYTHHVEAAYVVVQILCIATLGLMYKKISERTFPGAKIKVAEVKTMGQVQSPSMEITEKEYDMTKLQEQGKQVIMGAVILAGIYYKWRYIFPLVLQVVMTPMSLIESPLFKIYIFGKDITRPFAAPPSPFAGLMPTEPTADAAGEVEDEDKDEKKSVKDGKAKAKKGSKDKKKDEEEEVEEEEKKKEEEEEEEEDEEEEKPAAEKKDE</sequence>
<dbReference type="PANTHER" id="PTHR28112">
    <property type="entry name" value="SRP-INDEPENDENT TARGETING PROTEIN 3"/>
    <property type="match status" value="1"/>
</dbReference>
<protein>
    <recommendedName>
        <fullName evidence="4">Inorganic phosphate transporter</fullName>
    </recommendedName>
</protein>
<feature type="compositionally biased region" description="Basic and acidic residues" evidence="1">
    <location>
        <begin position="197"/>
        <end position="207"/>
    </location>
</feature>
<feature type="non-terminal residue" evidence="2">
    <location>
        <position position="1"/>
    </location>
</feature>
<evidence type="ECO:0000313" key="3">
    <source>
        <dbReference type="Proteomes" id="UP000626109"/>
    </source>
</evidence>
<dbReference type="EMBL" id="CAJNNW010037332">
    <property type="protein sequence ID" value="CAE8740904.1"/>
    <property type="molecule type" value="Genomic_DNA"/>
</dbReference>
<dbReference type="GO" id="GO:0045047">
    <property type="term" value="P:protein targeting to ER"/>
    <property type="evidence" value="ECO:0007669"/>
    <property type="project" value="InterPro"/>
</dbReference>
<comment type="caution">
    <text evidence="2">The sequence shown here is derived from an EMBL/GenBank/DDBJ whole genome shotgun (WGS) entry which is preliminary data.</text>
</comment>
<gene>
    <name evidence="2" type="ORF">PGLA2088_LOCUS50215</name>
</gene>
<feature type="compositionally biased region" description="Acidic residues" evidence="1">
    <location>
        <begin position="233"/>
        <end position="244"/>
    </location>
</feature>
<evidence type="ECO:0008006" key="4">
    <source>
        <dbReference type="Google" id="ProtNLM"/>
    </source>
</evidence>
<dbReference type="PANTHER" id="PTHR28112:SF1">
    <property type="entry name" value="SRP-INDEPENDENT TARGETING PROTEIN 3"/>
    <property type="match status" value="1"/>
</dbReference>
<evidence type="ECO:0000313" key="2">
    <source>
        <dbReference type="EMBL" id="CAE8740904.1"/>
    </source>
</evidence>
<dbReference type="GO" id="GO:0005783">
    <property type="term" value="C:endoplasmic reticulum"/>
    <property type="evidence" value="ECO:0007669"/>
    <property type="project" value="InterPro"/>
</dbReference>
<name>A0A813LX99_POLGL</name>
<organism evidence="2 3">
    <name type="scientific">Polarella glacialis</name>
    <name type="common">Dinoflagellate</name>
    <dbReference type="NCBI Taxonomy" id="89957"/>
    <lineage>
        <taxon>Eukaryota</taxon>
        <taxon>Sar</taxon>
        <taxon>Alveolata</taxon>
        <taxon>Dinophyceae</taxon>
        <taxon>Suessiales</taxon>
        <taxon>Suessiaceae</taxon>
        <taxon>Polarella</taxon>
    </lineage>
</organism>